<dbReference type="Gene3D" id="2.10.25.10">
    <property type="entry name" value="Laminin"/>
    <property type="match status" value="1"/>
</dbReference>
<feature type="domain" description="EGF-like" evidence="2">
    <location>
        <begin position="117"/>
        <end position="153"/>
    </location>
</feature>
<dbReference type="PROSITE" id="PS50026">
    <property type="entry name" value="EGF_3"/>
    <property type="match status" value="2"/>
</dbReference>
<dbReference type="EMBL" id="FN653450">
    <property type="protein sequence ID" value="CBY15234.1"/>
    <property type="molecule type" value="Genomic_DNA"/>
</dbReference>
<accession>E4Y022</accession>
<dbReference type="SUPFAM" id="SSF52540">
    <property type="entry name" value="P-loop containing nucleoside triphosphate hydrolases"/>
    <property type="match status" value="1"/>
</dbReference>
<reference evidence="3" key="1">
    <citation type="journal article" date="2010" name="Science">
        <title>Plasticity of animal genome architecture unmasked by rapid evolution of a pelagic tunicate.</title>
        <authorList>
            <person name="Denoeud F."/>
            <person name="Henriet S."/>
            <person name="Mungpakdee S."/>
            <person name="Aury J.M."/>
            <person name="Da Silva C."/>
            <person name="Brinkmann H."/>
            <person name="Mikhaleva J."/>
            <person name="Olsen L.C."/>
            <person name="Jubin C."/>
            <person name="Canestro C."/>
            <person name="Bouquet J.M."/>
            <person name="Danks G."/>
            <person name="Poulain J."/>
            <person name="Campsteijn C."/>
            <person name="Adamski M."/>
            <person name="Cross I."/>
            <person name="Yadetie F."/>
            <person name="Muffato M."/>
            <person name="Louis A."/>
            <person name="Butcher S."/>
            <person name="Tsagkogeorga G."/>
            <person name="Konrad A."/>
            <person name="Singh S."/>
            <person name="Jensen M.F."/>
            <person name="Cong E.H."/>
            <person name="Eikeseth-Otteraa H."/>
            <person name="Noel B."/>
            <person name="Anthouard V."/>
            <person name="Porcel B.M."/>
            <person name="Kachouri-Lafond R."/>
            <person name="Nishino A."/>
            <person name="Ugolini M."/>
            <person name="Chourrout P."/>
            <person name="Nishida H."/>
            <person name="Aasland R."/>
            <person name="Huzurbazar S."/>
            <person name="Westhof E."/>
            <person name="Delsuc F."/>
            <person name="Lehrach H."/>
            <person name="Reinhardt R."/>
            <person name="Weissenbach J."/>
            <person name="Roy S.W."/>
            <person name="Artiguenave F."/>
            <person name="Postlethwait J.H."/>
            <person name="Manak J.R."/>
            <person name="Thompson E.M."/>
            <person name="Jaillon O."/>
            <person name="Du Pasquier L."/>
            <person name="Boudinot P."/>
            <person name="Liberles D.A."/>
            <person name="Volff J.N."/>
            <person name="Philippe H."/>
            <person name="Lenhard B."/>
            <person name="Roest Crollius H."/>
            <person name="Wincker P."/>
            <person name="Chourrout D."/>
        </authorList>
    </citation>
    <scope>NUCLEOTIDE SEQUENCE [LARGE SCALE GENOMIC DNA]</scope>
</reference>
<dbReference type="Proteomes" id="UP000001307">
    <property type="component" value="Unassembled WGS sequence"/>
</dbReference>
<feature type="non-terminal residue" evidence="3">
    <location>
        <position position="1"/>
    </location>
</feature>
<dbReference type="PANTHER" id="PTHR40124:SF1">
    <property type="entry name" value="DISAGGREGATASE RELATED REPEAT PROTEIN"/>
    <property type="match status" value="1"/>
</dbReference>
<dbReference type="InterPro" id="IPR027417">
    <property type="entry name" value="P-loop_NTPase"/>
</dbReference>
<dbReference type="InterPro" id="IPR009030">
    <property type="entry name" value="Growth_fac_rcpt_cys_sf"/>
</dbReference>
<dbReference type="InterPro" id="IPR000742">
    <property type="entry name" value="EGF"/>
</dbReference>
<dbReference type="GO" id="GO:0008146">
    <property type="term" value="F:sulfotransferase activity"/>
    <property type="evidence" value="ECO:0007669"/>
    <property type="project" value="InterPro"/>
</dbReference>
<dbReference type="Gene3D" id="2.60.120.200">
    <property type="match status" value="2"/>
</dbReference>
<comment type="caution">
    <text evidence="1">Lacks conserved residue(s) required for the propagation of feature annotation.</text>
</comment>
<keyword evidence="1" id="KW-0245">EGF-like domain</keyword>
<dbReference type="PANTHER" id="PTHR40124">
    <property type="match status" value="1"/>
</dbReference>
<sequence>GELDGHLMLFVDDTLRVNLDDVNFRVDPALEIHGAQYSTFFGGSSAEWAPLKDEYAQFRNFEFAEYSDSLDPIIVDATRCDREVNGCHEAAECVIENGSDICKCIDGWIGDGTTCSEEPSCDNLECHEFGHCSVRNGVPLCFCNEGYAGDGFACGNGETRKQFMLVNEISCDTDPTYTAISEAFNLPVNPGSTGRDNLGKLDPCPAETSSPIRQKYPQGVAGGSGGSYFYWELPAANEVYRESLSFKYEVMFEEGFEFVKGGKLPGLFGGKTGCSGGADAAEAGCFSTRLMWRTGGAGELYLYAPYNQAEDFCDRENYHCNFDYGHSVDRGAWTFVPAQWYKLEQRLMLNTAGNLDGKIKILVNDELVLSLEDVNFREGKENRKILIIYKYKIKFKHHLSILTKVDTIKIYGAHYSTFFGGSSSTWAPLKDEYAQFRNFEFSEYLPSEFKARKDLPTHAKKMKFVWNSFREILAFALKNAAMIKKANTKAFKMMRISRIFRIFATPLVFTLFYIYYKEATYDRNIKEYSLDPLPDSITVDTHGFAESFGINPGPPKAVKKKDDGFARVQGKNVDHGMMDLSEVNVNVKAKMELEDKPALKVGLSENVDYADGFTFPTTEELGLNWSPEIKEQMSGFLHQGMNRKRQKKHGQEIPKKRYPDLIITGAKKCGTTALKIFMNYHPVFQDKPGERHFFNRKEHWNQGYEWYLSEMPLTYNDEVCYEKTPDYFDRPFVPERMKDLPNADSVKFIHVLCDPVRRSFSHFLHMFTVQGHTDARVKEGFEFLSNNFGELSKEEAFAETIELAFKNLLGGKELSDVSDDEIRESVRDYFTKWDLKPGDPNRVFPLRIPDAILTGSLYSVHISTFLHYFTQDQMLYLDATELIENPGKSLRRVAQFMGVPATIDENNFYFDEEKGYYCMTPPVESGRASFCLGSEKGRSKDKVLPDELKNRIRRFYKPFLEDLTNKYSGDNYDHWDW</sequence>
<dbReference type="Pfam" id="PF21294">
    <property type="entry name" value="Polysacc_lyase_14"/>
    <property type="match status" value="2"/>
</dbReference>
<dbReference type="PROSITE" id="PS01186">
    <property type="entry name" value="EGF_2"/>
    <property type="match status" value="1"/>
</dbReference>
<name>E4Y022_OIKDI</name>
<feature type="domain" description="EGF-like" evidence="2">
    <location>
        <begin position="76"/>
        <end position="116"/>
    </location>
</feature>
<protein>
    <recommendedName>
        <fullName evidence="2">EGF-like domain-containing protein</fullName>
    </recommendedName>
</protein>
<proteinExistence type="predicted"/>
<organism evidence="3">
    <name type="scientific">Oikopleura dioica</name>
    <name type="common">Tunicate</name>
    <dbReference type="NCBI Taxonomy" id="34765"/>
    <lineage>
        <taxon>Eukaryota</taxon>
        <taxon>Metazoa</taxon>
        <taxon>Chordata</taxon>
        <taxon>Tunicata</taxon>
        <taxon>Appendicularia</taxon>
        <taxon>Copelata</taxon>
        <taxon>Oikopleuridae</taxon>
        <taxon>Oikopleura</taxon>
    </lineage>
</organism>
<dbReference type="SMART" id="SM00181">
    <property type="entry name" value="EGF"/>
    <property type="match status" value="2"/>
</dbReference>
<dbReference type="InterPro" id="IPR000863">
    <property type="entry name" value="Sulfotransferase_dom"/>
</dbReference>
<keyword evidence="4" id="KW-1185">Reference proteome</keyword>
<dbReference type="AlphaFoldDB" id="E4Y022"/>
<dbReference type="Pfam" id="PF00685">
    <property type="entry name" value="Sulfotransfer_1"/>
    <property type="match status" value="1"/>
</dbReference>
<evidence type="ECO:0000256" key="1">
    <source>
        <dbReference type="PROSITE-ProRule" id="PRU00076"/>
    </source>
</evidence>
<evidence type="ECO:0000313" key="4">
    <source>
        <dbReference type="Proteomes" id="UP000001307"/>
    </source>
</evidence>
<dbReference type="InParanoid" id="E4Y022"/>
<dbReference type="OrthoDB" id="10069995at2759"/>
<evidence type="ECO:0000313" key="3">
    <source>
        <dbReference type="EMBL" id="CBY15234.1"/>
    </source>
</evidence>
<dbReference type="InterPro" id="IPR048958">
    <property type="entry name" value="Polysacc_lyase_14"/>
</dbReference>
<dbReference type="SUPFAM" id="SSF57184">
    <property type="entry name" value="Growth factor receptor domain"/>
    <property type="match status" value="1"/>
</dbReference>
<evidence type="ECO:0000259" key="2">
    <source>
        <dbReference type="PROSITE" id="PS50026"/>
    </source>
</evidence>
<dbReference type="Gene3D" id="3.40.50.300">
    <property type="entry name" value="P-loop containing nucleotide triphosphate hydrolases"/>
    <property type="match status" value="1"/>
</dbReference>
<gene>
    <name evidence="3" type="ORF">GSOID_T00012130001</name>
</gene>